<reference evidence="1" key="1">
    <citation type="submission" date="2021-08" db="EMBL/GenBank/DDBJ databases">
        <title>The first chromosome-level gecko genome reveals the dynamic sex chromosomes of Neotropical dwarf geckos (Sphaerodactylidae: Sphaerodactylus).</title>
        <authorList>
            <person name="Pinto B.J."/>
            <person name="Keating S.E."/>
            <person name="Gamble T."/>
        </authorList>
    </citation>
    <scope>NUCLEOTIDE SEQUENCE</scope>
    <source>
        <strain evidence="1">TG3544</strain>
    </source>
</reference>
<sequence length="93" mass="10272">MGTTEGLMEEWPSIAPVLASVGTSASSPSHDSTDHDTILMGRTSTSECRDQLLALQGLTADLGIHWRKKQFSWDIEKVMSSLPPDKLDSYFPY</sequence>
<accession>A0ACB8G3K9</accession>
<keyword evidence="2" id="KW-1185">Reference proteome</keyword>
<evidence type="ECO:0000313" key="1">
    <source>
        <dbReference type="EMBL" id="KAH8014105.1"/>
    </source>
</evidence>
<name>A0ACB8G3K9_9SAUR</name>
<protein>
    <submittedName>
        <fullName evidence="1">Uncharacterized protein</fullName>
    </submittedName>
</protein>
<comment type="caution">
    <text evidence="1">The sequence shown here is derived from an EMBL/GenBank/DDBJ whole genome shotgun (WGS) entry which is preliminary data.</text>
</comment>
<organism evidence="1 2">
    <name type="scientific">Sphaerodactylus townsendi</name>
    <dbReference type="NCBI Taxonomy" id="933632"/>
    <lineage>
        <taxon>Eukaryota</taxon>
        <taxon>Metazoa</taxon>
        <taxon>Chordata</taxon>
        <taxon>Craniata</taxon>
        <taxon>Vertebrata</taxon>
        <taxon>Euteleostomi</taxon>
        <taxon>Lepidosauria</taxon>
        <taxon>Squamata</taxon>
        <taxon>Bifurcata</taxon>
        <taxon>Gekkota</taxon>
        <taxon>Sphaerodactylidae</taxon>
        <taxon>Sphaerodactylus</taxon>
    </lineage>
</organism>
<gene>
    <name evidence="1" type="ORF">K3G42_025952</name>
</gene>
<evidence type="ECO:0000313" key="2">
    <source>
        <dbReference type="Proteomes" id="UP000827872"/>
    </source>
</evidence>
<dbReference type="Proteomes" id="UP000827872">
    <property type="component" value="Linkage Group LG02"/>
</dbReference>
<proteinExistence type="predicted"/>
<dbReference type="EMBL" id="CM037615">
    <property type="protein sequence ID" value="KAH8014105.1"/>
    <property type="molecule type" value="Genomic_DNA"/>
</dbReference>